<protein>
    <submittedName>
        <fullName evidence="3">Uncharacterized protein</fullName>
    </submittedName>
</protein>
<organism evidence="3 4">
    <name type="scientific">Pelobates cultripes</name>
    <name type="common">Western spadefoot toad</name>
    <dbReference type="NCBI Taxonomy" id="61616"/>
    <lineage>
        <taxon>Eukaryota</taxon>
        <taxon>Metazoa</taxon>
        <taxon>Chordata</taxon>
        <taxon>Craniata</taxon>
        <taxon>Vertebrata</taxon>
        <taxon>Euteleostomi</taxon>
        <taxon>Amphibia</taxon>
        <taxon>Batrachia</taxon>
        <taxon>Anura</taxon>
        <taxon>Pelobatoidea</taxon>
        <taxon>Pelobatidae</taxon>
        <taxon>Pelobates</taxon>
    </lineage>
</organism>
<reference evidence="3" key="1">
    <citation type="submission" date="2022-03" db="EMBL/GenBank/DDBJ databases">
        <authorList>
            <person name="Alioto T."/>
            <person name="Alioto T."/>
            <person name="Gomez Garrido J."/>
        </authorList>
    </citation>
    <scope>NUCLEOTIDE SEQUENCE</scope>
</reference>
<dbReference type="AlphaFoldDB" id="A0AAD1SGB3"/>
<evidence type="ECO:0000256" key="2">
    <source>
        <dbReference type="SAM" id="MobiDB-lite"/>
    </source>
</evidence>
<gene>
    <name evidence="3" type="ORF">PECUL_23A041188</name>
</gene>
<evidence type="ECO:0000313" key="3">
    <source>
        <dbReference type="EMBL" id="CAH2300973.1"/>
    </source>
</evidence>
<accession>A0AAD1SGB3</accession>
<proteinExistence type="predicted"/>
<sequence length="128" mass="14178">MSSRIPAKKSQKESPSVADMLTSQWPAPRGMPAASSSSRSEQRNLPQANGSEQRMEHVVTAHNTATTLTNSLLHRITNLELELEDVSNRSRRSNLRIRGLPETVEDADLEKALLPTKNCQISQNTSGW</sequence>
<keyword evidence="4" id="KW-1185">Reference proteome</keyword>
<feature type="coiled-coil region" evidence="1">
    <location>
        <begin position="69"/>
        <end position="96"/>
    </location>
</feature>
<evidence type="ECO:0000256" key="1">
    <source>
        <dbReference type="SAM" id="Coils"/>
    </source>
</evidence>
<name>A0AAD1SGB3_PELCU</name>
<feature type="region of interest" description="Disordered" evidence="2">
    <location>
        <begin position="1"/>
        <end position="56"/>
    </location>
</feature>
<dbReference type="EMBL" id="OW240917">
    <property type="protein sequence ID" value="CAH2300973.1"/>
    <property type="molecule type" value="Genomic_DNA"/>
</dbReference>
<keyword evidence="1" id="KW-0175">Coiled coil</keyword>
<feature type="compositionally biased region" description="Polar residues" evidence="2">
    <location>
        <begin position="34"/>
        <end position="52"/>
    </location>
</feature>
<dbReference type="Proteomes" id="UP001295444">
    <property type="component" value="Chromosome 06"/>
</dbReference>
<evidence type="ECO:0000313" key="4">
    <source>
        <dbReference type="Proteomes" id="UP001295444"/>
    </source>
</evidence>